<dbReference type="SUPFAM" id="SSF81321">
    <property type="entry name" value="Family A G protein-coupled receptor-like"/>
    <property type="match status" value="1"/>
</dbReference>
<feature type="transmembrane region" description="Helical" evidence="9">
    <location>
        <begin position="226"/>
        <end position="248"/>
    </location>
</feature>
<dbReference type="RefSeq" id="XP_024508313.1">
    <property type="nucleotide sequence ID" value="XM_024654997.1"/>
</dbReference>
<evidence type="ECO:0000256" key="5">
    <source>
        <dbReference type="ARBA" id="ARBA00023136"/>
    </source>
</evidence>
<keyword evidence="3 9" id="KW-1133">Transmembrane helix</keyword>
<organism evidence="11">
    <name type="scientific">Strongyloides ratti</name>
    <name type="common">Parasitic roundworm</name>
    <dbReference type="NCBI Taxonomy" id="34506"/>
    <lineage>
        <taxon>Eukaryota</taxon>
        <taxon>Metazoa</taxon>
        <taxon>Ecdysozoa</taxon>
        <taxon>Nematoda</taxon>
        <taxon>Chromadorea</taxon>
        <taxon>Rhabditida</taxon>
        <taxon>Tylenchina</taxon>
        <taxon>Panagrolaimomorpha</taxon>
        <taxon>Strongyloidoidea</taxon>
        <taxon>Strongyloididae</taxon>
        <taxon>Strongyloides</taxon>
    </lineage>
</organism>
<feature type="transmembrane region" description="Helical" evidence="9">
    <location>
        <begin position="98"/>
        <end position="123"/>
    </location>
</feature>
<keyword evidence="8" id="KW-0716">Sensory transduction</keyword>
<dbReference type="GO" id="GO:0016020">
    <property type="term" value="C:membrane"/>
    <property type="evidence" value="ECO:0007669"/>
    <property type="project" value="UniProtKB-SubCell"/>
</dbReference>
<name>A0A090LLS1_STRRB</name>
<sequence>MKEPICTIHAFAISTLSVGGIHQLTLLSFERYVGVNHPFVSMKVSLKTKVLFATGAFVWTLLTTTPPLFGWSRYKVLDDSLHYCVFDYLSKEKSSQLYILYLFLNAYIIPLSIIGFSNYKIFLAAKGVIKNRKVIIHKKYRHSQSSKTSNVYENSELSIKLDNISKNEFFNNHQYYHSLLIYKKQQRKCSRVIFYCVGSFVISWTPYAFTSIVSNIIFNTRMNKNVVILTAVAAKMFVIWNPIIYGLMDRTFKNECIQIFSKIFK</sequence>
<evidence type="ECO:0000256" key="2">
    <source>
        <dbReference type="ARBA" id="ARBA00022692"/>
    </source>
</evidence>
<protein>
    <submittedName>
        <fullName evidence="11 13">Melanopsin</fullName>
    </submittedName>
</protein>
<reference evidence="13" key="2">
    <citation type="submission" date="2020-12" db="UniProtKB">
        <authorList>
            <consortium name="WormBaseParasite"/>
        </authorList>
    </citation>
    <scope>IDENTIFICATION</scope>
</reference>
<evidence type="ECO:0000313" key="12">
    <source>
        <dbReference type="Proteomes" id="UP000035682"/>
    </source>
</evidence>
<evidence type="ECO:0000313" key="14">
    <source>
        <dbReference type="WormBase" id="SRAE_2000376500"/>
    </source>
</evidence>
<evidence type="ECO:0000256" key="7">
    <source>
        <dbReference type="ARBA" id="ARBA00023224"/>
    </source>
</evidence>
<evidence type="ECO:0000256" key="4">
    <source>
        <dbReference type="ARBA" id="ARBA00023040"/>
    </source>
</evidence>
<dbReference type="OMA" id="RRICKER"/>
<comment type="subcellular location">
    <subcellularLocation>
        <location evidence="1">Membrane</location>
        <topology evidence="1">Multi-pass membrane protein</topology>
    </subcellularLocation>
</comment>
<dbReference type="PROSITE" id="PS50262">
    <property type="entry name" value="G_PROTEIN_RECEP_F1_2"/>
    <property type="match status" value="1"/>
</dbReference>
<dbReference type="Proteomes" id="UP000035682">
    <property type="component" value="Unplaced"/>
</dbReference>
<evidence type="ECO:0000256" key="9">
    <source>
        <dbReference type="SAM" id="Phobius"/>
    </source>
</evidence>
<evidence type="ECO:0000256" key="3">
    <source>
        <dbReference type="ARBA" id="ARBA00022989"/>
    </source>
</evidence>
<keyword evidence="5 9" id="KW-0472">Membrane</keyword>
<accession>A0A090LLS1</accession>
<dbReference type="Pfam" id="PF00001">
    <property type="entry name" value="7tm_1"/>
    <property type="match status" value="1"/>
</dbReference>
<keyword evidence="12" id="KW-1185">Reference proteome</keyword>
<dbReference type="WormBase" id="SRAE_2000376500">
    <property type="protein sequence ID" value="SRP03778"/>
    <property type="gene ID" value="WBGene00263990"/>
</dbReference>
<dbReference type="GO" id="GO:0004930">
    <property type="term" value="F:G protein-coupled receptor activity"/>
    <property type="evidence" value="ECO:0007669"/>
    <property type="project" value="UniProtKB-KW"/>
</dbReference>
<evidence type="ECO:0000256" key="8">
    <source>
        <dbReference type="ARBA" id="ARBA00023305"/>
    </source>
</evidence>
<dbReference type="GeneID" id="36381483"/>
<reference evidence="11 12" key="1">
    <citation type="submission" date="2014-09" db="EMBL/GenBank/DDBJ databases">
        <authorList>
            <person name="Martin A.A."/>
        </authorList>
    </citation>
    <scope>NUCLEOTIDE SEQUENCE</scope>
    <source>
        <strain evidence="12">ED321</strain>
        <strain evidence="11">ED321 Heterogonic</strain>
    </source>
</reference>
<keyword evidence="6" id="KW-0675">Receptor</keyword>
<dbReference type="CTD" id="36381483"/>
<keyword evidence="2 9" id="KW-0812">Transmembrane</keyword>
<evidence type="ECO:0000313" key="11">
    <source>
        <dbReference type="EMBL" id="CEF69113.1"/>
    </source>
</evidence>
<evidence type="ECO:0000256" key="6">
    <source>
        <dbReference type="ARBA" id="ARBA00023170"/>
    </source>
</evidence>
<dbReference type="InterPro" id="IPR050125">
    <property type="entry name" value="GPCR_opsins"/>
</dbReference>
<dbReference type="AlphaFoldDB" id="A0A090LLS1"/>
<dbReference type="InterPro" id="IPR017452">
    <property type="entry name" value="GPCR_Rhodpsn_7TM"/>
</dbReference>
<dbReference type="STRING" id="34506.A0A090LLS1"/>
<dbReference type="OrthoDB" id="9996086at2759"/>
<keyword evidence="4" id="KW-0297">G-protein coupled receptor</keyword>
<dbReference type="EMBL" id="LN609529">
    <property type="protein sequence ID" value="CEF69113.1"/>
    <property type="molecule type" value="Genomic_DNA"/>
</dbReference>
<dbReference type="InterPro" id="IPR000276">
    <property type="entry name" value="GPCR_Rhodpsn"/>
</dbReference>
<evidence type="ECO:0000313" key="13">
    <source>
        <dbReference type="WBParaSite" id="SRAE_2000376500.1"/>
    </source>
</evidence>
<proteinExistence type="predicted"/>
<keyword evidence="7" id="KW-0807">Transducer</keyword>
<dbReference type="PANTHER" id="PTHR24240">
    <property type="entry name" value="OPSIN"/>
    <property type="match status" value="1"/>
</dbReference>
<feature type="transmembrane region" description="Helical" evidence="9">
    <location>
        <begin position="50"/>
        <end position="69"/>
    </location>
</feature>
<gene>
    <name evidence="11 13 14" type="ORF">SRAE_2000376500</name>
</gene>
<feature type="transmembrane region" description="Helical" evidence="9">
    <location>
        <begin position="192"/>
        <end position="214"/>
    </location>
</feature>
<feature type="domain" description="G-protein coupled receptors family 1 profile" evidence="10">
    <location>
        <begin position="1"/>
        <end position="245"/>
    </location>
</feature>
<dbReference type="WBParaSite" id="SRAE_2000376500.1">
    <property type="protein sequence ID" value="SRAE_2000376500.1"/>
    <property type="gene ID" value="WBGene00263990"/>
</dbReference>
<evidence type="ECO:0000256" key="1">
    <source>
        <dbReference type="ARBA" id="ARBA00004141"/>
    </source>
</evidence>
<dbReference type="PRINTS" id="PR00237">
    <property type="entry name" value="GPCRRHODOPSN"/>
</dbReference>
<evidence type="ECO:0000259" key="10">
    <source>
        <dbReference type="PROSITE" id="PS50262"/>
    </source>
</evidence>
<dbReference type="GO" id="GO:0007601">
    <property type="term" value="P:visual perception"/>
    <property type="evidence" value="ECO:0007669"/>
    <property type="project" value="UniProtKB-KW"/>
</dbReference>
<dbReference type="Gene3D" id="1.20.1070.10">
    <property type="entry name" value="Rhodopsin 7-helix transmembrane proteins"/>
    <property type="match status" value="1"/>
</dbReference>
<keyword evidence="8" id="KW-0844">Vision</keyword>